<dbReference type="GO" id="GO:0005875">
    <property type="term" value="C:microtubule associated complex"/>
    <property type="evidence" value="ECO:0007669"/>
    <property type="project" value="TreeGrafter"/>
</dbReference>
<feature type="binding site" evidence="6">
    <location>
        <begin position="272"/>
        <end position="279"/>
    </location>
    <ligand>
        <name>ATP</name>
        <dbReference type="ChEBI" id="CHEBI:30616"/>
    </ligand>
</feature>
<feature type="domain" description="Kinesin motor" evidence="7">
    <location>
        <begin position="205"/>
        <end position="533"/>
    </location>
</feature>
<keyword evidence="4 6" id="KW-0067">ATP-binding</keyword>
<protein>
    <recommendedName>
        <fullName evidence="7">Kinesin motor domain-containing protein</fullName>
    </recommendedName>
</protein>
<evidence type="ECO:0000259" key="7">
    <source>
        <dbReference type="PROSITE" id="PS50067"/>
    </source>
</evidence>
<evidence type="ECO:0000256" key="4">
    <source>
        <dbReference type="ARBA" id="ARBA00022840"/>
    </source>
</evidence>
<dbReference type="PANTHER" id="PTHR47969">
    <property type="entry name" value="CHROMOSOME-ASSOCIATED KINESIN KIF4A-RELATED"/>
    <property type="match status" value="1"/>
</dbReference>
<name>A0A7S0JIH4_9EUKA</name>
<evidence type="ECO:0000256" key="6">
    <source>
        <dbReference type="PROSITE-ProRule" id="PRU00283"/>
    </source>
</evidence>
<dbReference type="InterPro" id="IPR027640">
    <property type="entry name" value="Kinesin-like_fam"/>
</dbReference>
<dbReference type="GO" id="GO:0003777">
    <property type="term" value="F:microtubule motor activity"/>
    <property type="evidence" value="ECO:0007669"/>
    <property type="project" value="InterPro"/>
</dbReference>
<dbReference type="PROSITE" id="PS50067">
    <property type="entry name" value="KINESIN_MOTOR_2"/>
    <property type="match status" value="1"/>
</dbReference>
<comment type="subcellular location">
    <subcellularLocation>
        <location evidence="1">Cytoplasm</location>
    </subcellularLocation>
</comment>
<dbReference type="PRINTS" id="PR00380">
    <property type="entry name" value="KINESINHEAVY"/>
</dbReference>
<dbReference type="Pfam" id="PF00225">
    <property type="entry name" value="Kinesin"/>
    <property type="match status" value="1"/>
</dbReference>
<gene>
    <name evidence="8" type="ORF">CLEP1334_LOCUS27097</name>
</gene>
<accession>A0A7S0JIH4</accession>
<sequence length="629" mass="67291">MAFDMGEPPLEVAELLLSASACAFTDATRLLLVSRWWAALARSDCTFRILAVKVARGAKLHFEPSEEPADVCWRDVCRRLFEARGTFCSTFEDRVIAAHSAPQQFSVTVGCRFRPPGGPAAEEECAREVCLPIHQRLKLIRDSYGCSLAEARRKLWSSEGAEPVNHYLDAEVAVERKAADVCGKENQLANGAHNAAEEEAEAQSGIQLTTKAGLIAQHQGRTIVCAPGLGIRAFEFSHSWDDQVKQRDVYATVSPTVRGLLNGRSSCILAYGQTGAGKSFTMFGSGHSTAEVLETCAATGQLKPGAGAGVAPRVLLELVGALSARSALGVHAKLKLAAVEVFGASVTDLLHEGADLGAWHGVAVAATSAGHADEEITSVAHAMELLDKAEQAKRRAATRMNERSSRAHSLLLLTLEQQVEGEGLVRSSLCLADLGGCEKVKRSGAVGERLQEAIYINKGLLALKAVVTALNQEQREPRRPRHVPFADDKLTLLLKPSLSGGAQTLVFVSARPEAEHAVETMQALRFGEACAQVDVGAVAAPDRAAAFALAALDAQVAEIEAQIRAKERFETVVQRQVDPRAGLCDASGGAAYLTDVSVYEQKVSRIVGAEKEREQLEKVLAARRALIGE</sequence>
<dbReference type="GO" id="GO:0008017">
    <property type="term" value="F:microtubule binding"/>
    <property type="evidence" value="ECO:0007669"/>
    <property type="project" value="InterPro"/>
</dbReference>
<evidence type="ECO:0000256" key="2">
    <source>
        <dbReference type="ARBA" id="ARBA00022490"/>
    </source>
</evidence>
<reference evidence="8" key="1">
    <citation type="submission" date="2021-01" db="EMBL/GenBank/DDBJ databases">
        <authorList>
            <person name="Corre E."/>
            <person name="Pelletier E."/>
            <person name="Niang G."/>
            <person name="Scheremetjew M."/>
            <person name="Finn R."/>
            <person name="Kale V."/>
            <person name="Holt S."/>
            <person name="Cochrane G."/>
            <person name="Meng A."/>
            <person name="Brown T."/>
            <person name="Cohen L."/>
        </authorList>
    </citation>
    <scope>NUCLEOTIDE SEQUENCE</scope>
    <source>
        <strain evidence="8">RCC1130</strain>
    </source>
</reference>
<dbReference type="GO" id="GO:0005524">
    <property type="term" value="F:ATP binding"/>
    <property type="evidence" value="ECO:0007669"/>
    <property type="project" value="UniProtKB-UniRule"/>
</dbReference>
<organism evidence="8">
    <name type="scientific">Calcidiscus leptoporus</name>
    <dbReference type="NCBI Taxonomy" id="127549"/>
    <lineage>
        <taxon>Eukaryota</taxon>
        <taxon>Haptista</taxon>
        <taxon>Haptophyta</taxon>
        <taxon>Prymnesiophyceae</taxon>
        <taxon>Coccolithales</taxon>
        <taxon>Calcidiscaceae</taxon>
        <taxon>Calcidiscus</taxon>
    </lineage>
</organism>
<keyword evidence="6" id="KW-0505">Motor protein</keyword>
<evidence type="ECO:0000256" key="3">
    <source>
        <dbReference type="ARBA" id="ARBA00022741"/>
    </source>
</evidence>
<dbReference type="SMART" id="SM00129">
    <property type="entry name" value="KISc"/>
    <property type="match status" value="1"/>
</dbReference>
<evidence type="ECO:0000256" key="1">
    <source>
        <dbReference type="ARBA" id="ARBA00004496"/>
    </source>
</evidence>
<keyword evidence="2" id="KW-0963">Cytoplasm</keyword>
<dbReference type="InterPro" id="IPR036961">
    <property type="entry name" value="Kinesin_motor_dom_sf"/>
</dbReference>
<dbReference type="AlphaFoldDB" id="A0A7S0JIH4"/>
<dbReference type="GO" id="GO:0007052">
    <property type="term" value="P:mitotic spindle organization"/>
    <property type="evidence" value="ECO:0007669"/>
    <property type="project" value="TreeGrafter"/>
</dbReference>
<dbReference type="GO" id="GO:0007018">
    <property type="term" value="P:microtubule-based movement"/>
    <property type="evidence" value="ECO:0007669"/>
    <property type="project" value="InterPro"/>
</dbReference>
<comment type="similarity">
    <text evidence="6">Belongs to the TRAFAC class myosin-kinesin ATPase superfamily. Kinesin family.</text>
</comment>
<keyword evidence="3 6" id="KW-0547">Nucleotide-binding</keyword>
<keyword evidence="5" id="KW-0175">Coiled coil</keyword>
<dbReference type="InterPro" id="IPR001752">
    <property type="entry name" value="Kinesin_motor_dom"/>
</dbReference>
<dbReference type="PANTHER" id="PTHR47969:SF15">
    <property type="entry name" value="CHROMOSOME-ASSOCIATED KINESIN KIF4A-RELATED"/>
    <property type="match status" value="1"/>
</dbReference>
<evidence type="ECO:0000256" key="5">
    <source>
        <dbReference type="ARBA" id="ARBA00023054"/>
    </source>
</evidence>
<dbReference type="EMBL" id="HBER01054279">
    <property type="protein sequence ID" value="CAD8551807.1"/>
    <property type="molecule type" value="Transcribed_RNA"/>
</dbReference>
<dbReference type="Gene3D" id="3.40.850.10">
    <property type="entry name" value="Kinesin motor domain"/>
    <property type="match status" value="1"/>
</dbReference>
<dbReference type="SUPFAM" id="SSF52540">
    <property type="entry name" value="P-loop containing nucleoside triphosphate hydrolases"/>
    <property type="match status" value="1"/>
</dbReference>
<proteinExistence type="inferred from homology"/>
<dbReference type="GO" id="GO:0051231">
    <property type="term" value="P:spindle elongation"/>
    <property type="evidence" value="ECO:0007669"/>
    <property type="project" value="TreeGrafter"/>
</dbReference>
<dbReference type="GO" id="GO:0005737">
    <property type="term" value="C:cytoplasm"/>
    <property type="evidence" value="ECO:0007669"/>
    <property type="project" value="UniProtKB-SubCell"/>
</dbReference>
<evidence type="ECO:0000313" key="8">
    <source>
        <dbReference type="EMBL" id="CAD8551807.1"/>
    </source>
</evidence>
<dbReference type="InterPro" id="IPR027417">
    <property type="entry name" value="P-loop_NTPase"/>
</dbReference>